<dbReference type="RefSeq" id="WP_272470265.1">
    <property type="nucleotide sequence ID" value="NZ_JAMRYU010000007.1"/>
</dbReference>
<proteinExistence type="predicted"/>
<dbReference type="EMBL" id="JAMRYU010000007">
    <property type="protein sequence ID" value="MDC4240103.1"/>
    <property type="molecule type" value="Genomic_DNA"/>
</dbReference>
<dbReference type="InterPro" id="IPR013969">
    <property type="entry name" value="Oligosacch_biosynth_Alg14"/>
</dbReference>
<dbReference type="GO" id="GO:0006488">
    <property type="term" value="P:dolichol-linked oligosaccharide biosynthetic process"/>
    <property type="evidence" value="ECO:0007669"/>
    <property type="project" value="InterPro"/>
</dbReference>
<keyword evidence="5 6" id="KW-0472">Membrane</keyword>
<comment type="caution">
    <text evidence="7">The sequence shown here is derived from an EMBL/GenBank/DDBJ whole genome shotgun (WGS) entry which is preliminary data.</text>
</comment>
<dbReference type="PANTHER" id="PTHR12154">
    <property type="entry name" value="GLYCOSYL TRANSFERASE-RELATED"/>
    <property type="match status" value="1"/>
</dbReference>
<dbReference type="Pfam" id="PF08660">
    <property type="entry name" value="Alg14"/>
    <property type="match status" value="1"/>
</dbReference>
<name>A0A9X3XJK0_9CLOT</name>
<sequence>MKKICFIASTGGHFDQLMMLKPIMDKYDSFIITEKTSYQAIKDNRKIYYLKQVNRHEKIFILKMLVNIINTLKIFLREKPDVVISTGALVTIPICIIAKIFRKKLIFIESFAKINSPTLTGKLLYKFADQFYVQWKDMLKIYPKAIYKGGYIEKVEKDMCFFAN</sequence>
<protein>
    <submittedName>
        <fullName evidence="7">UDP-N-acetylglucosamine transferase subunit ALG14</fullName>
    </submittedName>
</protein>
<dbReference type="PANTHER" id="PTHR12154:SF4">
    <property type="entry name" value="UDP-N-ACETYLGLUCOSAMINE TRANSFERASE SUBUNIT ALG14 HOMOLOG"/>
    <property type="match status" value="1"/>
</dbReference>
<dbReference type="GO" id="GO:0004577">
    <property type="term" value="F:N-acetylglucosaminyldiphosphodolichol N-acetylglucosaminyltransferase activity"/>
    <property type="evidence" value="ECO:0007669"/>
    <property type="project" value="TreeGrafter"/>
</dbReference>
<feature type="transmembrane region" description="Helical" evidence="6">
    <location>
        <begin position="82"/>
        <end position="101"/>
    </location>
</feature>
<organism evidence="7 8">
    <name type="scientific">Clostridium tertium</name>
    <dbReference type="NCBI Taxonomy" id="1559"/>
    <lineage>
        <taxon>Bacteria</taxon>
        <taxon>Bacillati</taxon>
        <taxon>Bacillota</taxon>
        <taxon>Clostridia</taxon>
        <taxon>Eubacteriales</taxon>
        <taxon>Clostridiaceae</taxon>
        <taxon>Clostridium</taxon>
    </lineage>
</organism>
<evidence type="ECO:0000256" key="1">
    <source>
        <dbReference type="ARBA" id="ARBA00004389"/>
    </source>
</evidence>
<evidence type="ECO:0000256" key="4">
    <source>
        <dbReference type="ARBA" id="ARBA00022989"/>
    </source>
</evidence>
<keyword evidence="8" id="KW-1185">Reference proteome</keyword>
<reference evidence="7" key="1">
    <citation type="submission" date="2022-05" db="EMBL/GenBank/DDBJ databases">
        <title>Draft genome sequence of Clostridium tertium strain CP3 isolated from Peru.</title>
        <authorList>
            <person name="Hurtado R."/>
            <person name="Lima L."/>
            <person name="Sousa T."/>
            <person name="Jaiswal A.K."/>
            <person name="Tiwari S."/>
            <person name="Maturrano L."/>
            <person name="Brenig B."/>
            <person name="Azevedo V."/>
        </authorList>
    </citation>
    <scope>NUCLEOTIDE SEQUENCE</scope>
    <source>
        <strain evidence="7">CP3</strain>
    </source>
</reference>
<evidence type="ECO:0000256" key="5">
    <source>
        <dbReference type="ARBA" id="ARBA00023136"/>
    </source>
</evidence>
<evidence type="ECO:0000256" key="2">
    <source>
        <dbReference type="ARBA" id="ARBA00022692"/>
    </source>
</evidence>
<dbReference type="Proteomes" id="UP001141183">
    <property type="component" value="Unassembled WGS sequence"/>
</dbReference>
<dbReference type="AlphaFoldDB" id="A0A9X3XJK0"/>
<dbReference type="Gene3D" id="3.40.50.2000">
    <property type="entry name" value="Glycogen Phosphorylase B"/>
    <property type="match status" value="1"/>
</dbReference>
<dbReference type="NCBIfam" id="NF041549">
    <property type="entry name" value="PssD"/>
    <property type="match status" value="1"/>
</dbReference>
<comment type="subcellular location">
    <subcellularLocation>
        <location evidence="1">Endoplasmic reticulum membrane</location>
        <topology evidence="1">Single-pass membrane protein</topology>
    </subcellularLocation>
</comment>
<keyword evidence="4 6" id="KW-1133">Transmembrane helix</keyword>
<accession>A0A9X3XJK0</accession>
<dbReference type="SUPFAM" id="SSF53756">
    <property type="entry name" value="UDP-Glycosyltransferase/glycogen phosphorylase"/>
    <property type="match status" value="1"/>
</dbReference>
<evidence type="ECO:0000256" key="6">
    <source>
        <dbReference type="SAM" id="Phobius"/>
    </source>
</evidence>
<keyword evidence="2 6" id="KW-0812">Transmembrane</keyword>
<evidence type="ECO:0000313" key="8">
    <source>
        <dbReference type="Proteomes" id="UP001141183"/>
    </source>
</evidence>
<keyword evidence="3" id="KW-0256">Endoplasmic reticulum</keyword>
<evidence type="ECO:0000256" key="3">
    <source>
        <dbReference type="ARBA" id="ARBA00022824"/>
    </source>
</evidence>
<gene>
    <name evidence="7" type="ORF">NE398_07990</name>
</gene>
<keyword evidence="7" id="KW-0808">Transferase</keyword>
<evidence type="ECO:0000313" key="7">
    <source>
        <dbReference type="EMBL" id="MDC4240103.1"/>
    </source>
</evidence>